<reference evidence="1" key="2">
    <citation type="submission" date="2025-09" db="UniProtKB">
        <authorList>
            <consortium name="EnsemblPlants"/>
        </authorList>
    </citation>
    <scope>IDENTIFICATION</scope>
</reference>
<evidence type="ECO:0000313" key="1">
    <source>
        <dbReference type="EnsemblPlants" id="AVESA.00010b.r2.5CG0868330.1.CDS"/>
    </source>
</evidence>
<dbReference type="EnsemblPlants" id="AVESA.00010b.r2.5CG0868330.1">
    <property type="protein sequence ID" value="AVESA.00010b.r2.5CG0868330.1.CDS"/>
    <property type="gene ID" value="AVESA.00010b.r2.5CG0868330"/>
</dbReference>
<accession>A0ACD5XXQ7</accession>
<reference evidence="1" key="1">
    <citation type="submission" date="2021-05" db="EMBL/GenBank/DDBJ databases">
        <authorList>
            <person name="Scholz U."/>
            <person name="Mascher M."/>
            <person name="Fiebig A."/>
        </authorList>
    </citation>
    <scope>NUCLEOTIDE SEQUENCE [LARGE SCALE GENOMIC DNA]</scope>
</reference>
<protein>
    <submittedName>
        <fullName evidence="1">Uncharacterized protein</fullName>
    </submittedName>
</protein>
<name>A0ACD5XXQ7_AVESA</name>
<evidence type="ECO:0000313" key="2">
    <source>
        <dbReference type="Proteomes" id="UP001732700"/>
    </source>
</evidence>
<keyword evidence="2" id="KW-1185">Reference proteome</keyword>
<proteinExistence type="predicted"/>
<sequence length="174" mass="19847">MPTFMSSFLFPGKKMSSTSSRFESCGEMKSQNSSLQLGAQEGDEYSGSLCLDFGFKTQDVMAAAELLDDAERQEVEDLGFSTFLNLQLGTICERKETNLCMKLVDLEENRIRVQLQKDVIGYITPEEISHLLMLPRGDKAPLKYNKQQQKDFAKLRAELGGIQKCRWKLQIYWP</sequence>
<organism evidence="1 2">
    <name type="scientific">Avena sativa</name>
    <name type="common">Oat</name>
    <dbReference type="NCBI Taxonomy" id="4498"/>
    <lineage>
        <taxon>Eukaryota</taxon>
        <taxon>Viridiplantae</taxon>
        <taxon>Streptophyta</taxon>
        <taxon>Embryophyta</taxon>
        <taxon>Tracheophyta</taxon>
        <taxon>Spermatophyta</taxon>
        <taxon>Magnoliopsida</taxon>
        <taxon>Liliopsida</taxon>
        <taxon>Poales</taxon>
        <taxon>Poaceae</taxon>
        <taxon>BOP clade</taxon>
        <taxon>Pooideae</taxon>
        <taxon>Poodae</taxon>
        <taxon>Poeae</taxon>
        <taxon>Poeae Chloroplast Group 1 (Aveneae type)</taxon>
        <taxon>Aveninae</taxon>
        <taxon>Avena</taxon>
    </lineage>
</organism>
<dbReference type="Proteomes" id="UP001732700">
    <property type="component" value="Chromosome 5C"/>
</dbReference>